<evidence type="ECO:0000313" key="2">
    <source>
        <dbReference type="Proteomes" id="UP000315439"/>
    </source>
</evidence>
<reference evidence="1 2" key="1">
    <citation type="submission" date="2019-07" db="EMBL/GenBank/DDBJ databases">
        <title>Draft genome for Aliikangiella sp. M105.</title>
        <authorList>
            <person name="Wang G."/>
        </authorList>
    </citation>
    <scope>NUCLEOTIDE SEQUENCE [LARGE SCALE GENOMIC DNA]</scope>
    <source>
        <strain evidence="1 2">M105</strain>
    </source>
</reference>
<dbReference type="RefSeq" id="WP_142892801.1">
    <property type="nucleotide sequence ID" value="NZ_ML660162.1"/>
</dbReference>
<dbReference type="AlphaFoldDB" id="A0A545UFX4"/>
<dbReference type="EMBL" id="VIKS01000004">
    <property type="protein sequence ID" value="TQV88293.1"/>
    <property type="molecule type" value="Genomic_DNA"/>
</dbReference>
<sequence length="106" mass="12629">MHEEMSSIPEKYWQPRVVRHTAPNGTELFGIHEIYFKNHGEDVEGVTQDSLSNKFESVELLAKNLRNFINSGEEYIQCGDRNYKYYLQDVERWLEYIDASIIDYFE</sequence>
<dbReference type="Proteomes" id="UP000315439">
    <property type="component" value="Unassembled WGS sequence"/>
</dbReference>
<proteinExistence type="predicted"/>
<gene>
    <name evidence="1" type="ORF">FLL46_07125</name>
</gene>
<accession>A0A545UFX4</accession>
<comment type="caution">
    <text evidence="1">The sequence shown here is derived from an EMBL/GenBank/DDBJ whole genome shotgun (WGS) entry which is preliminary data.</text>
</comment>
<evidence type="ECO:0000313" key="1">
    <source>
        <dbReference type="EMBL" id="TQV88293.1"/>
    </source>
</evidence>
<dbReference type="OrthoDB" id="9785707at2"/>
<name>A0A545UFX4_9GAMM</name>
<keyword evidence="2" id="KW-1185">Reference proteome</keyword>
<organism evidence="1 2">
    <name type="scientific">Aliikangiella coralliicola</name>
    <dbReference type="NCBI Taxonomy" id="2592383"/>
    <lineage>
        <taxon>Bacteria</taxon>
        <taxon>Pseudomonadati</taxon>
        <taxon>Pseudomonadota</taxon>
        <taxon>Gammaproteobacteria</taxon>
        <taxon>Oceanospirillales</taxon>
        <taxon>Pleioneaceae</taxon>
        <taxon>Aliikangiella</taxon>
    </lineage>
</organism>
<protein>
    <submittedName>
        <fullName evidence="1">Uncharacterized protein</fullName>
    </submittedName>
</protein>